<gene>
    <name evidence="1" type="ORF">UFOVP523_20</name>
</gene>
<evidence type="ECO:0008006" key="2">
    <source>
        <dbReference type="Google" id="ProtNLM"/>
    </source>
</evidence>
<proteinExistence type="predicted"/>
<dbReference type="EMBL" id="LR796502">
    <property type="protein sequence ID" value="CAB4148719.1"/>
    <property type="molecule type" value="Genomic_DNA"/>
</dbReference>
<sequence>MPIPKPNKFEREDEFTQRCMSDEKMKSEYDTEQRYAVCKDAFIKLESFKISFDYDGTLSTAKGTKKAEELISKGNTLYIISARSSKQGILRKAKQLNIPFSRVYATGSNKAKIDKINELSIDKHYDNNKDVVDALKGVGILFD</sequence>
<evidence type="ECO:0000313" key="1">
    <source>
        <dbReference type="EMBL" id="CAB4148719.1"/>
    </source>
</evidence>
<organism evidence="1">
    <name type="scientific">uncultured Caudovirales phage</name>
    <dbReference type="NCBI Taxonomy" id="2100421"/>
    <lineage>
        <taxon>Viruses</taxon>
        <taxon>Duplodnaviria</taxon>
        <taxon>Heunggongvirae</taxon>
        <taxon>Uroviricota</taxon>
        <taxon>Caudoviricetes</taxon>
        <taxon>Peduoviridae</taxon>
        <taxon>Maltschvirus</taxon>
        <taxon>Maltschvirus maltsch</taxon>
    </lineage>
</organism>
<accession>A0A6J5MY84</accession>
<reference evidence="1" key="1">
    <citation type="submission" date="2020-04" db="EMBL/GenBank/DDBJ databases">
        <authorList>
            <person name="Chiriac C."/>
            <person name="Salcher M."/>
            <person name="Ghai R."/>
            <person name="Kavagutti S V."/>
        </authorList>
    </citation>
    <scope>NUCLEOTIDE SEQUENCE</scope>
</reference>
<protein>
    <recommendedName>
        <fullName evidence="2">HAD-like domain containing protein</fullName>
    </recommendedName>
</protein>
<name>A0A6J5MY84_9CAUD</name>